<feature type="region of interest" description="Disordered" evidence="5">
    <location>
        <begin position="956"/>
        <end position="980"/>
    </location>
</feature>
<dbReference type="SUPFAM" id="SSF90229">
    <property type="entry name" value="CCCH zinc finger"/>
    <property type="match status" value="1"/>
</dbReference>
<feature type="domain" description="C3H1-type" evidence="6">
    <location>
        <begin position="500"/>
        <end position="527"/>
    </location>
</feature>
<dbReference type="OrthoDB" id="411372at2759"/>
<keyword evidence="2 4" id="KW-0863">Zinc-finger</keyword>
<feature type="region of interest" description="Disordered" evidence="5">
    <location>
        <begin position="176"/>
        <end position="229"/>
    </location>
</feature>
<feature type="compositionally biased region" description="Gly residues" evidence="5">
    <location>
        <begin position="118"/>
        <end position="127"/>
    </location>
</feature>
<dbReference type="PANTHER" id="PTHR11224">
    <property type="entry name" value="MAKORIN-RELATED"/>
    <property type="match status" value="1"/>
</dbReference>
<dbReference type="SMART" id="SM00356">
    <property type="entry name" value="ZnF_C3H1"/>
    <property type="match status" value="2"/>
</dbReference>
<feature type="compositionally biased region" description="Polar residues" evidence="5">
    <location>
        <begin position="103"/>
        <end position="115"/>
    </location>
</feature>
<gene>
    <name evidence="7" type="ORF">VHEMI03010</name>
</gene>
<keyword evidence="1 4" id="KW-0479">Metal-binding</keyword>
<dbReference type="InterPro" id="IPR036855">
    <property type="entry name" value="Znf_CCCH_sf"/>
</dbReference>
<keyword evidence="3 4" id="KW-0862">Zinc</keyword>
<feature type="compositionally biased region" description="Low complexity" evidence="5">
    <location>
        <begin position="970"/>
        <end position="980"/>
    </location>
</feature>
<dbReference type="HOGENOM" id="CLU_303690_0_0_1"/>
<evidence type="ECO:0000256" key="4">
    <source>
        <dbReference type="PROSITE-ProRule" id="PRU00723"/>
    </source>
</evidence>
<dbReference type="InterPro" id="IPR000571">
    <property type="entry name" value="Znf_CCCH"/>
</dbReference>
<accession>A0A0A1TC64</accession>
<name>A0A0A1TC64_9HYPO</name>
<dbReference type="EMBL" id="CDHN01000001">
    <property type="protein sequence ID" value="CEJ82974.1"/>
    <property type="molecule type" value="Genomic_DNA"/>
</dbReference>
<feature type="compositionally biased region" description="Gly residues" evidence="5">
    <location>
        <begin position="189"/>
        <end position="198"/>
    </location>
</feature>
<evidence type="ECO:0000256" key="2">
    <source>
        <dbReference type="ARBA" id="ARBA00022771"/>
    </source>
</evidence>
<dbReference type="GO" id="GO:0061630">
    <property type="term" value="F:ubiquitin protein ligase activity"/>
    <property type="evidence" value="ECO:0007669"/>
    <property type="project" value="InterPro"/>
</dbReference>
<dbReference type="InterPro" id="IPR045072">
    <property type="entry name" value="MKRN-like"/>
</dbReference>
<proteinExistence type="predicted"/>
<feature type="compositionally biased region" description="Polar residues" evidence="5">
    <location>
        <begin position="858"/>
        <end position="869"/>
    </location>
</feature>
<keyword evidence="8" id="KW-1185">Reference proteome</keyword>
<feature type="compositionally biased region" description="Polar residues" evidence="5">
    <location>
        <begin position="590"/>
        <end position="599"/>
    </location>
</feature>
<dbReference type="STRING" id="1531966.A0A0A1TC64"/>
<dbReference type="GO" id="GO:0000209">
    <property type="term" value="P:protein polyubiquitination"/>
    <property type="evidence" value="ECO:0007669"/>
    <property type="project" value="InterPro"/>
</dbReference>
<feature type="region of interest" description="Disordered" evidence="5">
    <location>
        <begin position="575"/>
        <end position="599"/>
    </location>
</feature>
<feature type="region of interest" description="Disordered" evidence="5">
    <location>
        <begin position="294"/>
        <end position="313"/>
    </location>
</feature>
<feature type="region of interest" description="Disordered" evidence="5">
    <location>
        <begin position="721"/>
        <end position="752"/>
    </location>
</feature>
<feature type="compositionally biased region" description="Polar residues" evidence="5">
    <location>
        <begin position="445"/>
        <end position="473"/>
    </location>
</feature>
<protein>
    <submittedName>
        <fullName evidence="7">Putative Spindle poison sensitivity protein</fullName>
    </submittedName>
</protein>
<feature type="compositionally biased region" description="Basic residues" evidence="5">
    <location>
        <begin position="416"/>
        <end position="427"/>
    </location>
</feature>
<feature type="region of interest" description="Disordered" evidence="5">
    <location>
        <begin position="404"/>
        <end position="473"/>
    </location>
</feature>
<evidence type="ECO:0000256" key="3">
    <source>
        <dbReference type="ARBA" id="ARBA00022833"/>
    </source>
</evidence>
<evidence type="ECO:0000313" key="8">
    <source>
        <dbReference type="Proteomes" id="UP000039046"/>
    </source>
</evidence>
<dbReference type="PROSITE" id="PS50103">
    <property type="entry name" value="ZF_C3H1"/>
    <property type="match status" value="2"/>
</dbReference>
<dbReference type="AlphaFoldDB" id="A0A0A1TC64"/>
<feature type="region of interest" description="Disordered" evidence="5">
    <location>
        <begin position="1"/>
        <end position="32"/>
    </location>
</feature>
<dbReference type="PANTHER" id="PTHR11224:SF10">
    <property type="entry name" value="IP09428P-RELATED"/>
    <property type="match status" value="1"/>
</dbReference>
<evidence type="ECO:0000313" key="7">
    <source>
        <dbReference type="EMBL" id="CEJ82974.1"/>
    </source>
</evidence>
<feature type="region of interest" description="Disordered" evidence="5">
    <location>
        <begin position="80"/>
        <end position="130"/>
    </location>
</feature>
<sequence length="980" mass="100969">MPIMGTADTLTWRTGGPRGGHKRSVSATTAGNSSAWAMSGAGRASAALQYMPARTPHLKSSKSFSSSHAGASLLSFPAPAVSNGAGQDTDTALGDPRRRVTVDSWSSSRATTSMPAPSGGGGDGAAGAGTREKDRRMLHPFAAPFRFPAAPGPDAGCGFAAGREAAAAAAATAGDAGRHGISDSSSSGGSIGGGGGGKSVERRNDMSEAVELRPWEKPSSGLISSGEAGASEVEDGIAGLGEGAARRASPALSDSSLATVRAVKRQSGTGIGTDTRCTSCASCTVNQDGLVSASSDAEPTVTATTPPPHHNLNHHRQLLQFPASRSPWAQHARRLVSASSSTSSTCSSSLFSADLSTSASCTSLALTSSSPKHHTPSSSVSSTASTASTASVASSATTASSLSFPAPPPLFSSNSKHQHQHHRRRSSSRQSPAMPEYRHGRAASLSITGATAGSPQSRSGNANSVMPRSPPNTSHVPCKFFRQGACQAGNACPFSHDLGASAETVCKYFAKGNCKFGPKCANIHVLPDGRRVNYGKNGFTIIQTPGGDHASPTSAGFANVSQSALTSSLYHNDQGFDDRGHPGLGGDNGNADTGYSLPSSTYGSPRDGFAFSPATKNLSILDVPLPASFDSNGISNAARFPAAPWPSSVPSKFGIESPAASLSNAKDSRTSETLKLLHNSAFGGPSDYLGSAIGSPPNSQSAVGEEFYGKRMMHSARYTKPKMLSSSVPKTSVDHDRNNNIKKGDDDDIPENYVPENLQELLTPAEKARRGSMRGENDVGADILTKYGSPIGTSPSRWGPLFQRQKEEEELSRSARAVSAFGHVGSPLRNSTLAQEMNKGNLAGSIGSNRPSMRIGSDSMSVLSQQLQDSRLDDTSNSRLHPSSARGPAPIGKERAGIERHVSTGSINSAVTGRLTTPIDEEDSAFVFSMEEEDEPAARMRKRTSAGLGMASYAGVAAAAKAPSGKEAKPTAPAAPTTSS</sequence>
<feature type="compositionally biased region" description="Basic and acidic residues" evidence="5">
    <location>
        <begin position="732"/>
        <end position="745"/>
    </location>
</feature>
<feature type="region of interest" description="Disordered" evidence="5">
    <location>
        <begin position="841"/>
        <end position="891"/>
    </location>
</feature>
<organism evidence="7 8">
    <name type="scientific">[Torrubiella] hemipterigena</name>
    <dbReference type="NCBI Taxonomy" id="1531966"/>
    <lineage>
        <taxon>Eukaryota</taxon>
        <taxon>Fungi</taxon>
        <taxon>Dikarya</taxon>
        <taxon>Ascomycota</taxon>
        <taxon>Pezizomycotina</taxon>
        <taxon>Sordariomycetes</taxon>
        <taxon>Hypocreomycetidae</taxon>
        <taxon>Hypocreales</taxon>
        <taxon>Clavicipitaceae</taxon>
        <taxon>Clavicipitaceae incertae sedis</taxon>
        <taxon>'Torrubiella' clade</taxon>
    </lineage>
</organism>
<dbReference type="Proteomes" id="UP000039046">
    <property type="component" value="Unassembled WGS sequence"/>
</dbReference>
<dbReference type="Gene3D" id="4.10.1000.10">
    <property type="entry name" value="Zinc finger, CCCH-type"/>
    <property type="match status" value="1"/>
</dbReference>
<feature type="compositionally biased region" description="Basic and acidic residues" evidence="5">
    <location>
        <begin position="199"/>
        <end position="216"/>
    </location>
</feature>
<evidence type="ECO:0000256" key="5">
    <source>
        <dbReference type="SAM" id="MobiDB-lite"/>
    </source>
</evidence>
<evidence type="ECO:0000259" key="6">
    <source>
        <dbReference type="PROSITE" id="PS50103"/>
    </source>
</evidence>
<evidence type="ECO:0000256" key="1">
    <source>
        <dbReference type="ARBA" id="ARBA00022723"/>
    </source>
</evidence>
<feature type="zinc finger region" description="C3H1-type" evidence="4">
    <location>
        <begin position="500"/>
        <end position="527"/>
    </location>
</feature>
<dbReference type="Pfam" id="PF00642">
    <property type="entry name" value="zf-CCCH"/>
    <property type="match status" value="2"/>
</dbReference>
<feature type="domain" description="C3H1-type" evidence="6">
    <location>
        <begin position="472"/>
        <end position="499"/>
    </location>
</feature>
<feature type="zinc finger region" description="C3H1-type" evidence="4">
    <location>
        <begin position="472"/>
        <end position="499"/>
    </location>
</feature>
<reference evidence="7 8" key="1">
    <citation type="journal article" date="2015" name="Genome Announc.">
        <title>Draft Genome Sequence and Gene Annotation of the Entomopathogenic Fungus Verticillium hemipterigenum.</title>
        <authorList>
            <person name="Horn F."/>
            <person name="Habel A."/>
            <person name="Scharf D.H."/>
            <person name="Dworschak J."/>
            <person name="Brakhage A.A."/>
            <person name="Guthke R."/>
            <person name="Hertweck C."/>
            <person name="Linde J."/>
        </authorList>
    </citation>
    <scope>NUCLEOTIDE SEQUENCE [LARGE SCALE GENOMIC DNA]</scope>
</reference>
<dbReference type="GO" id="GO:0008270">
    <property type="term" value="F:zinc ion binding"/>
    <property type="evidence" value="ECO:0007669"/>
    <property type="project" value="UniProtKB-KW"/>
</dbReference>